<evidence type="ECO:0000313" key="2">
    <source>
        <dbReference type="EMBL" id="KAJ7618594.1"/>
    </source>
</evidence>
<evidence type="ECO:0000313" key="3">
    <source>
        <dbReference type="Proteomes" id="UP001221142"/>
    </source>
</evidence>
<dbReference type="Proteomes" id="UP001221142">
    <property type="component" value="Unassembled WGS sequence"/>
</dbReference>
<reference evidence="2" key="1">
    <citation type="submission" date="2023-03" db="EMBL/GenBank/DDBJ databases">
        <title>Massive genome expansion in bonnet fungi (Mycena s.s.) driven by repeated elements and novel gene families across ecological guilds.</title>
        <authorList>
            <consortium name="Lawrence Berkeley National Laboratory"/>
            <person name="Harder C.B."/>
            <person name="Miyauchi S."/>
            <person name="Viragh M."/>
            <person name="Kuo A."/>
            <person name="Thoen E."/>
            <person name="Andreopoulos B."/>
            <person name="Lu D."/>
            <person name="Skrede I."/>
            <person name="Drula E."/>
            <person name="Henrissat B."/>
            <person name="Morin E."/>
            <person name="Kohler A."/>
            <person name="Barry K."/>
            <person name="LaButti K."/>
            <person name="Morin E."/>
            <person name="Salamov A."/>
            <person name="Lipzen A."/>
            <person name="Mereny Z."/>
            <person name="Hegedus B."/>
            <person name="Baldrian P."/>
            <person name="Stursova M."/>
            <person name="Weitz H."/>
            <person name="Taylor A."/>
            <person name="Grigoriev I.V."/>
            <person name="Nagy L.G."/>
            <person name="Martin F."/>
            <person name="Kauserud H."/>
        </authorList>
    </citation>
    <scope>NUCLEOTIDE SEQUENCE</scope>
    <source>
        <strain evidence="2">9284</strain>
    </source>
</reference>
<feature type="compositionally biased region" description="Basic and acidic residues" evidence="1">
    <location>
        <begin position="93"/>
        <end position="104"/>
    </location>
</feature>
<sequence length="117" mass="12833">MGAPLRFSAGYTCRAASLLTPPVGTWLCGALSSIADELRCPAFDIVQMCRLATKYDERVCDFGGLSTKRERRAPARTGKKELNYPQQSSSSRECARRDSSREFPTDSLPFGGMNTST</sequence>
<organism evidence="2 3">
    <name type="scientific">Roridomyces roridus</name>
    <dbReference type="NCBI Taxonomy" id="1738132"/>
    <lineage>
        <taxon>Eukaryota</taxon>
        <taxon>Fungi</taxon>
        <taxon>Dikarya</taxon>
        <taxon>Basidiomycota</taxon>
        <taxon>Agaricomycotina</taxon>
        <taxon>Agaricomycetes</taxon>
        <taxon>Agaricomycetidae</taxon>
        <taxon>Agaricales</taxon>
        <taxon>Marasmiineae</taxon>
        <taxon>Mycenaceae</taxon>
        <taxon>Roridomyces</taxon>
    </lineage>
</organism>
<dbReference type="AlphaFoldDB" id="A0AAD7BE90"/>
<protein>
    <submittedName>
        <fullName evidence="2">Uncharacterized protein</fullName>
    </submittedName>
</protein>
<comment type="caution">
    <text evidence="2">The sequence shown here is derived from an EMBL/GenBank/DDBJ whole genome shotgun (WGS) entry which is preliminary data.</text>
</comment>
<accession>A0AAD7BE90</accession>
<feature type="region of interest" description="Disordered" evidence="1">
    <location>
        <begin position="70"/>
        <end position="117"/>
    </location>
</feature>
<keyword evidence="3" id="KW-1185">Reference proteome</keyword>
<evidence type="ECO:0000256" key="1">
    <source>
        <dbReference type="SAM" id="MobiDB-lite"/>
    </source>
</evidence>
<dbReference type="EMBL" id="JARKIF010000019">
    <property type="protein sequence ID" value="KAJ7618594.1"/>
    <property type="molecule type" value="Genomic_DNA"/>
</dbReference>
<gene>
    <name evidence="2" type="ORF">FB45DRAFT_872003</name>
</gene>
<name>A0AAD7BE90_9AGAR</name>
<proteinExistence type="predicted"/>